<dbReference type="Gene3D" id="2.60.120.260">
    <property type="entry name" value="Galactose-binding domain-like"/>
    <property type="match status" value="1"/>
</dbReference>
<dbReference type="InterPro" id="IPR050482">
    <property type="entry name" value="Sensor_HK_TwoCompSys"/>
</dbReference>
<dbReference type="Gene3D" id="3.30.565.10">
    <property type="entry name" value="Histidine kinase-like ATPase, C-terminal domain"/>
    <property type="match status" value="1"/>
</dbReference>
<dbReference type="GO" id="GO:0000160">
    <property type="term" value="P:phosphorelay signal transduction system"/>
    <property type="evidence" value="ECO:0007669"/>
    <property type="project" value="UniProtKB-KW"/>
</dbReference>
<evidence type="ECO:0000256" key="4">
    <source>
        <dbReference type="SAM" id="MobiDB-lite"/>
    </source>
</evidence>
<evidence type="ECO:0000256" key="3">
    <source>
        <dbReference type="ARBA" id="ARBA00023012"/>
    </source>
</evidence>
<accession>A0A918TL10</accession>
<evidence type="ECO:0000256" key="1">
    <source>
        <dbReference type="ARBA" id="ARBA00022679"/>
    </source>
</evidence>
<keyword evidence="2" id="KW-0418">Kinase</keyword>
<reference evidence="5" key="1">
    <citation type="journal article" date="2014" name="Int. J. Syst. Evol. Microbiol.">
        <title>Complete genome sequence of Corynebacterium casei LMG S-19264T (=DSM 44701T), isolated from a smear-ripened cheese.</title>
        <authorList>
            <consortium name="US DOE Joint Genome Institute (JGI-PGF)"/>
            <person name="Walter F."/>
            <person name="Albersmeier A."/>
            <person name="Kalinowski J."/>
            <person name="Ruckert C."/>
        </authorList>
    </citation>
    <scope>NUCLEOTIDE SEQUENCE</scope>
    <source>
        <strain evidence="5">KCTC 12988</strain>
    </source>
</reference>
<evidence type="ECO:0008006" key="7">
    <source>
        <dbReference type="Google" id="ProtNLM"/>
    </source>
</evidence>
<keyword evidence="3" id="KW-0902">Two-component regulatory system</keyword>
<keyword evidence="1" id="KW-0808">Transferase</keyword>
<keyword evidence="6" id="KW-1185">Reference proteome</keyword>
<dbReference type="SUPFAM" id="SSF55874">
    <property type="entry name" value="ATPase domain of HSP90 chaperone/DNA topoisomerase II/histidine kinase"/>
    <property type="match status" value="1"/>
</dbReference>
<proteinExistence type="predicted"/>
<evidence type="ECO:0000313" key="6">
    <source>
        <dbReference type="Proteomes" id="UP000644507"/>
    </source>
</evidence>
<evidence type="ECO:0000256" key="2">
    <source>
        <dbReference type="ARBA" id="ARBA00022777"/>
    </source>
</evidence>
<gene>
    <name evidence="5" type="ORF">GCM10007100_18930</name>
</gene>
<organism evidence="5 6">
    <name type="scientific">Roseibacillus persicicus</name>
    <dbReference type="NCBI Taxonomy" id="454148"/>
    <lineage>
        <taxon>Bacteria</taxon>
        <taxon>Pseudomonadati</taxon>
        <taxon>Verrucomicrobiota</taxon>
        <taxon>Verrucomicrobiia</taxon>
        <taxon>Verrucomicrobiales</taxon>
        <taxon>Verrucomicrobiaceae</taxon>
        <taxon>Roseibacillus</taxon>
    </lineage>
</organism>
<dbReference type="AlphaFoldDB" id="A0A918TL10"/>
<dbReference type="PANTHER" id="PTHR24421">
    <property type="entry name" value="NITRATE/NITRITE SENSOR PROTEIN NARX-RELATED"/>
    <property type="match status" value="1"/>
</dbReference>
<sequence length="661" mass="73517">MPLALALLCGVFGAVGVLAAKPLNEASISELEERRDSIRAELEQLAVLTLRTGAMGTSGYRSFPQEKPEIEGEWLRVDFDEEAIDEVVLVPTLWRYDDEVGYLSDGFPEAFRVVAGLPGEDEGTVVAVYDSSNNLLPRVAPVVVPLGGMVASWIRIEPTLLTRRRRDLRYIFQLSEILVFSGEKNIALHQKVTCASDVPLSDGIWKPDRVTDGGMPYLMDSSRGSERSAHFQESSEDPSLTLDLEEEYLISTIHLHGAYQSKSAPPEFNVNRGIPSLLIVEGANQADFSDSTLLLKHQFRSIGEFAPILMWNIPPTECRYVRISSGSFDEKMANTSSYQGSEQIGFAEVEFFSGGTNIAFEKGPPEGSGITGESRKSLAKLTDGHNIYGFILPIRSWMNQLARRHDLEVELALVNPRLDELYGRQKASLLLLKRLTIALVCLVAATILIGRHLRLRQAARIKERFTADLHDHVGASLHAIGILSSHTKDIVDSPDKLAMALGEIEAMTHRASEATRYLCSQHMAKEAHENLLADLRRTAGRMIANLSYTFTVEGESYLQQLSPRVRSDFFLFFKECLINVNRHADATEVTILIEADSREVHLSICDNGCGIEERAEGTVPPSLARRARYLRSTVKIETPPDGGSCISLVLRNRRRWFPKLL</sequence>
<dbReference type="Gene3D" id="1.20.5.1930">
    <property type="match status" value="1"/>
</dbReference>
<dbReference type="GO" id="GO:0016301">
    <property type="term" value="F:kinase activity"/>
    <property type="evidence" value="ECO:0007669"/>
    <property type="project" value="UniProtKB-KW"/>
</dbReference>
<evidence type="ECO:0000313" key="5">
    <source>
        <dbReference type="EMBL" id="GHC52774.1"/>
    </source>
</evidence>
<dbReference type="EMBL" id="BMXI01000007">
    <property type="protein sequence ID" value="GHC52774.1"/>
    <property type="molecule type" value="Genomic_DNA"/>
</dbReference>
<dbReference type="Proteomes" id="UP000644507">
    <property type="component" value="Unassembled WGS sequence"/>
</dbReference>
<name>A0A918TL10_9BACT</name>
<reference evidence="5" key="2">
    <citation type="submission" date="2020-09" db="EMBL/GenBank/DDBJ databases">
        <authorList>
            <person name="Sun Q."/>
            <person name="Kim S."/>
        </authorList>
    </citation>
    <scope>NUCLEOTIDE SEQUENCE</scope>
    <source>
        <strain evidence="5">KCTC 12988</strain>
    </source>
</reference>
<dbReference type="InterPro" id="IPR036890">
    <property type="entry name" value="HATPase_C_sf"/>
</dbReference>
<feature type="region of interest" description="Disordered" evidence="4">
    <location>
        <begin position="216"/>
        <end position="238"/>
    </location>
</feature>
<protein>
    <recommendedName>
        <fullName evidence="7">Signal transduction histidine kinase subgroup 3 dimerisation and phosphoacceptor domain-containing protein</fullName>
    </recommendedName>
</protein>
<comment type="caution">
    <text evidence="5">The sequence shown here is derived from an EMBL/GenBank/DDBJ whole genome shotgun (WGS) entry which is preliminary data.</text>
</comment>